<dbReference type="InterPro" id="IPR036388">
    <property type="entry name" value="WH-like_DNA-bd_sf"/>
</dbReference>
<evidence type="ECO:0000256" key="9">
    <source>
        <dbReference type="SAM" id="MobiDB-lite"/>
    </source>
</evidence>
<dbReference type="PANTHER" id="PTHR45767">
    <property type="entry name" value="FORKHEAD BOX PROTEIN O"/>
    <property type="match status" value="1"/>
</dbReference>
<evidence type="ECO:0000256" key="6">
    <source>
        <dbReference type="ARBA" id="ARBA00023163"/>
    </source>
</evidence>
<keyword evidence="5 8" id="KW-0238">DNA-binding</keyword>
<dbReference type="PANTHER" id="PTHR45767:SF1">
    <property type="entry name" value="FORKHEAD BOX PROTEIN O1"/>
    <property type="match status" value="1"/>
</dbReference>
<dbReference type="PROSITE" id="PS00658">
    <property type="entry name" value="FORK_HEAD_2"/>
    <property type="match status" value="1"/>
</dbReference>
<feature type="compositionally biased region" description="Low complexity" evidence="9">
    <location>
        <begin position="398"/>
        <end position="408"/>
    </location>
</feature>
<dbReference type="SMART" id="SM00339">
    <property type="entry name" value="FH"/>
    <property type="match status" value="1"/>
</dbReference>
<dbReference type="GO" id="GO:0005737">
    <property type="term" value="C:cytoplasm"/>
    <property type="evidence" value="ECO:0007669"/>
    <property type="project" value="UniProtKB-SubCell"/>
</dbReference>
<dbReference type="PROSITE" id="PS50039">
    <property type="entry name" value="FORK_HEAD_3"/>
    <property type="match status" value="1"/>
</dbReference>
<feature type="DNA-binding region" description="Fork-head" evidence="8">
    <location>
        <begin position="160"/>
        <end position="254"/>
    </location>
</feature>
<organism evidence="11 12">
    <name type="scientific">Betta splendens</name>
    <name type="common">Siamese fighting fish</name>
    <dbReference type="NCBI Taxonomy" id="158456"/>
    <lineage>
        <taxon>Eukaryota</taxon>
        <taxon>Metazoa</taxon>
        <taxon>Chordata</taxon>
        <taxon>Craniata</taxon>
        <taxon>Vertebrata</taxon>
        <taxon>Euteleostomi</taxon>
        <taxon>Actinopterygii</taxon>
        <taxon>Neopterygii</taxon>
        <taxon>Teleostei</taxon>
        <taxon>Neoteleostei</taxon>
        <taxon>Acanthomorphata</taxon>
        <taxon>Anabantaria</taxon>
        <taxon>Anabantiformes</taxon>
        <taxon>Anabantoidei</taxon>
        <taxon>Osphronemidae</taxon>
        <taxon>Betta</taxon>
    </lineage>
</organism>
<dbReference type="InterPro" id="IPR032067">
    <property type="entry name" value="FOXO-TAD"/>
</dbReference>
<feature type="compositionally biased region" description="Polar residues" evidence="9">
    <location>
        <begin position="313"/>
        <end position="325"/>
    </location>
</feature>
<dbReference type="Pfam" id="PF00250">
    <property type="entry name" value="Forkhead"/>
    <property type="match status" value="1"/>
</dbReference>
<feature type="domain" description="Fork-head" evidence="10">
    <location>
        <begin position="160"/>
        <end position="254"/>
    </location>
</feature>
<proteinExistence type="predicted"/>
<dbReference type="GO" id="GO:0048745">
    <property type="term" value="P:smooth muscle tissue development"/>
    <property type="evidence" value="ECO:0007669"/>
    <property type="project" value="Ensembl"/>
</dbReference>
<dbReference type="InterPro" id="IPR047408">
    <property type="entry name" value="FH_FOXO1"/>
</dbReference>
<gene>
    <name evidence="12" type="primary">foxo1a</name>
</gene>
<feature type="region of interest" description="Disordered" evidence="9">
    <location>
        <begin position="93"/>
        <end position="133"/>
    </location>
</feature>
<evidence type="ECO:0000313" key="11">
    <source>
        <dbReference type="Proteomes" id="UP000515150"/>
    </source>
</evidence>
<dbReference type="GO" id="GO:0051145">
    <property type="term" value="P:smooth muscle cell differentiation"/>
    <property type="evidence" value="ECO:0007669"/>
    <property type="project" value="Ensembl"/>
</dbReference>
<dbReference type="GO" id="GO:0000978">
    <property type="term" value="F:RNA polymerase II cis-regulatory region sequence-specific DNA binding"/>
    <property type="evidence" value="ECO:0007669"/>
    <property type="project" value="TreeGrafter"/>
</dbReference>
<dbReference type="SUPFAM" id="SSF46785">
    <property type="entry name" value="Winged helix' DNA-binding domain"/>
    <property type="match status" value="1"/>
</dbReference>
<evidence type="ECO:0000256" key="3">
    <source>
        <dbReference type="ARBA" id="ARBA00022490"/>
    </source>
</evidence>
<dbReference type="GO" id="GO:0006094">
    <property type="term" value="P:gluconeogenesis"/>
    <property type="evidence" value="ECO:0007669"/>
    <property type="project" value="Ensembl"/>
</dbReference>
<keyword evidence="4" id="KW-0805">Transcription regulation</keyword>
<dbReference type="Pfam" id="PF16675">
    <property type="entry name" value="FOXO_KIX_bdg"/>
    <property type="match status" value="1"/>
</dbReference>
<dbReference type="FunCoup" id="A0A6P7PAB1">
    <property type="interactions" value="507"/>
</dbReference>
<dbReference type="GO" id="GO:0000981">
    <property type="term" value="F:DNA-binding transcription factor activity, RNA polymerase II-specific"/>
    <property type="evidence" value="ECO:0007669"/>
    <property type="project" value="TreeGrafter"/>
</dbReference>
<feature type="compositionally biased region" description="Basic residues" evidence="9">
    <location>
        <begin position="264"/>
        <end position="275"/>
    </location>
</feature>
<dbReference type="PRINTS" id="PR00053">
    <property type="entry name" value="FORKHEAD"/>
</dbReference>
<dbReference type="Proteomes" id="UP000515150">
    <property type="component" value="Chromosome 13"/>
</dbReference>
<dbReference type="InterPro" id="IPR036390">
    <property type="entry name" value="WH_DNA-bd_sf"/>
</dbReference>
<evidence type="ECO:0000256" key="1">
    <source>
        <dbReference type="ARBA" id="ARBA00004123"/>
    </source>
</evidence>
<dbReference type="SUPFAM" id="SSF81995">
    <property type="entry name" value="beta-sandwich domain of Sec23/24"/>
    <property type="match status" value="1"/>
</dbReference>
<accession>A0A6P7PAB1</accession>
<name>A0A6P7PAB1_BETSP</name>
<feature type="region of interest" description="Disordered" evidence="9">
    <location>
        <begin position="384"/>
        <end position="430"/>
    </location>
</feature>
<dbReference type="RefSeq" id="XP_029026980.1">
    <property type="nucleotide sequence ID" value="XM_029171147.3"/>
</dbReference>
<dbReference type="Pfam" id="PF16676">
    <property type="entry name" value="FOXO-TAD"/>
    <property type="match status" value="1"/>
</dbReference>
<feature type="region of interest" description="Disordered" evidence="9">
    <location>
        <begin position="1"/>
        <end position="72"/>
    </location>
</feature>
<dbReference type="InterPro" id="IPR032068">
    <property type="entry name" value="FOXO_KIX-bd"/>
</dbReference>
<dbReference type="Gene3D" id="1.10.10.10">
    <property type="entry name" value="Winged helix-like DNA-binding domain superfamily/Winged helix DNA-binding domain"/>
    <property type="match status" value="1"/>
</dbReference>
<evidence type="ECO:0000256" key="4">
    <source>
        <dbReference type="ARBA" id="ARBA00023015"/>
    </source>
</evidence>
<keyword evidence="7 8" id="KW-0539">Nucleus</keyword>
<feature type="region of interest" description="Disordered" evidence="9">
    <location>
        <begin position="234"/>
        <end position="341"/>
    </location>
</feature>
<dbReference type="OrthoDB" id="5954824at2759"/>
<dbReference type="InParanoid" id="A0A6P7PAB1"/>
<keyword evidence="3" id="KW-0963">Cytoplasm</keyword>
<dbReference type="AlphaFoldDB" id="A0A6P7PAB1"/>
<keyword evidence="6" id="KW-0804">Transcription</keyword>
<dbReference type="GeneID" id="114867953"/>
<sequence>MAEAAQQPHLVEIDPDFEPLSRPRSCTWPLPRPEFINPGDSNTSSPVPSVKQEPGGNNEFISNLSLLEESEDFPEQKPGILCTDFQCRESCVHQQPPQHQPQHPQQQQQQQQQQHSNPQLPQQQQVPLLSSPVASSSSAAAAAAAAAAQRKSSSSRRNAWGNMSYADLITKAIESSPENRLTLSQIYDWMVKSVPYFKDKGDSNSSAGWKNSIRHNLSLHSRFVRVQNEGTGKSSWWMLNPEGGKSGKSPRRRAASMDNNSKFSKSRGRAAKKKLSLQGGPDGGADSPGSFSKWPGSPNSHSNDDFDAWSSFRPRTSSNASTLSGRLSPFMPEDDLGEADVHMGYPGAPGAKMTATLPSLTEMTGSLGHSSENVMENLLDNLNLLSPNNSQVGGGATTPGSSQSSPSPMMQPSPGYPAYSSPSMAAPPPQDYRKCVYGQAGINSLSSMPLQTLSENKPGFGPGIGPYGCPAGLLKELLTSDTDQHGELMPSVDTVAAPPSGGCMLPPYGGGQHAAKLMGGGSGHMHGLSRALPRTVHGPAPAAPLSLNGHLLMSLNHGNGRLPAAKIPMQVPYGLAGHFGGGGVAGGFCPVGTNGYGRPGAPLPAHAEKLPSDLDDMSIEKFEFDMETVLHDTLMDGDSLDFNFEPMVPQQGFPHGVKTTTHSWVSG</sequence>
<dbReference type="GO" id="GO:0005634">
    <property type="term" value="C:nucleus"/>
    <property type="evidence" value="ECO:0007669"/>
    <property type="project" value="UniProtKB-SubCell"/>
</dbReference>
<dbReference type="GO" id="GO:0001945">
    <property type="term" value="P:lymph vessel development"/>
    <property type="evidence" value="ECO:0007669"/>
    <property type="project" value="Ensembl"/>
</dbReference>
<evidence type="ECO:0000313" key="12">
    <source>
        <dbReference type="RefSeq" id="XP_029026980.1"/>
    </source>
</evidence>
<keyword evidence="11" id="KW-1185">Reference proteome</keyword>
<dbReference type="InterPro" id="IPR030456">
    <property type="entry name" value="TF_fork_head_CS_2"/>
</dbReference>
<reference evidence="12" key="1">
    <citation type="submission" date="2025-08" db="UniProtKB">
        <authorList>
            <consortium name="RefSeq"/>
        </authorList>
    </citation>
    <scope>IDENTIFICATION</scope>
</reference>
<dbReference type="InterPro" id="IPR001766">
    <property type="entry name" value="Fork_head_dom"/>
</dbReference>
<dbReference type="KEGG" id="bspl:114867953"/>
<dbReference type="FunFam" id="1.10.10.10:FF:000032">
    <property type="entry name" value="Forkhead box protein O4"/>
    <property type="match status" value="1"/>
</dbReference>
<evidence type="ECO:0000259" key="10">
    <source>
        <dbReference type="PROSITE" id="PS50039"/>
    </source>
</evidence>
<protein>
    <submittedName>
        <fullName evidence="12">Forkhead box protein O1-A</fullName>
    </submittedName>
</protein>
<evidence type="ECO:0000256" key="5">
    <source>
        <dbReference type="ARBA" id="ARBA00023125"/>
    </source>
</evidence>
<evidence type="ECO:0000256" key="8">
    <source>
        <dbReference type="PROSITE-ProRule" id="PRU00089"/>
    </source>
</evidence>
<evidence type="ECO:0000256" key="2">
    <source>
        <dbReference type="ARBA" id="ARBA00004496"/>
    </source>
</evidence>
<evidence type="ECO:0000256" key="7">
    <source>
        <dbReference type="ARBA" id="ARBA00023242"/>
    </source>
</evidence>
<dbReference type="GO" id="GO:0048659">
    <property type="term" value="P:smooth muscle cell proliferation"/>
    <property type="evidence" value="ECO:0007669"/>
    <property type="project" value="Ensembl"/>
</dbReference>
<dbReference type="CTD" id="768121"/>
<dbReference type="CDD" id="cd20060">
    <property type="entry name" value="FH_FOXO1"/>
    <property type="match status" value="1"/>
</dbReference>
<comment type="subcellular location">
    <subcellularLocation>
        <location evidence="2">Cytoplasm</location>
    </subcellularLocation>
    <subcellularLocation>
        <location evidence="1 8">Nucleus</location>
    </subcellularLocation>
</comment>